<proteinExistence type="inferred from homology"/>
<dbReference type="RefSeq" id="WP_424596698.1">
    <property type="nucleotide sequence ID" value="NZ_JBNARP010000003.1"/>
</dbReference>
<evidence type="ECO:0000256" key="6">
    <source>
        <dbReference type="ARBA" id="ARBA00023136"/>
    </source>
</evidence>
<evidence type="ECO:0000256" key="5">
    <source>
        <dbReference type="ARBA" id="ARBA00022989"/>
    </source>
</evidence>
<feature type="transmembrane region" description="Helical" evidence="7">
    <location>
        <begin position="257"/>
        <end position="284"/>
    </location>
</feature>
<name>A0A2J6WFG4_9BACT</name>
<evidence type="ECO:0000256" key="1">
    <source>
        <dbReference type="ARBA" id="ARBA00004651"/>
    </source>
</evidence>
<dbReference type="InterPro" id="IPR035906">
    <property type="entry name" value="MetI-like_sf"/>
</dbReference>
<dbReference type="GO" id="GO:0055085">
    <property type="term" value="P:transmembrane transport"/>
    <property type="evidence" value="ECO:0007669"/>
    <property type="project" value="InterPro"/>
</dbReference>
<feature type="transmembrane region" description="Helical" evidence="7">
    <location>
        <begin position="32"/>
        <end position="53"/>
    </location>
</feature>
<accession>A0A2J6WFG4</accession>
<keyword evidence="2 7" id="KW-0813">Transport</keyword>
<dbReference type="InterPro" id="IPR050366">
    <property type="entry name" value="BP-dependent_transpt_permease"/>
</dbReference>
<dbReference type="Pfam" id="PF12911">
    <property type="entry name" value="OppC_N"/>
    <property type="match status" value="1"/>
</dbReference>
<keyword evidence="6 7" id="KW-0472">Membrane</keyword>
<comment type="similarity">
    <text evidence="7">Belongs to the binding-protein-dependent transport system permease family.</text>
</comment>
<sequence length="297" mass="32688">MAVEATKIEEVLTGRVETYWYLVGKRLRKHRLAMLSLVVLILIILACIVGPYISPYKVSELGSTTEVLQPPSWKHPLGTDELGRDVLTRLFYGGRISLLVGFSSVVSALLVGIIVGAYAGYFGGFLDTILMRFTDIMFSIPVMPLLIVLSSVIPGAGVWKIVLVIAIFGWMTDARIVRGMFLSLRENEYVEAARAIGVSNNRIIWRHILPNSFAPIIVSATLGVGGNIIYEAALSYLGFGVMPPTPSWGNMLQNAQYAMAIAPWLVWSPGLAMFITVLAFNYLGDGLRDAMDPKLYR</sequence>
<comment type="caution">
    <text evidence="9">The sequence shown here is derived from an EMBL/GenBank/DDBJ whole genome shotgun (WGS) entry which is preliminary data.</text>
</comment>
<evidence type="ECO:0000313" key="10">
    <source>
        <dbReference type="Proteomes" id="UP000237040"/>
    </source>
</evidence>
<keyword evidence="5 7" id="KW-1133">Transmembrane helix</keyword>
<dbReference type="InterPro" id="IPR000515">
    <property type="entry name" value="MetI-like"/>
</dbReference>
<feature type="transmembrane region" description="Helical" evidence="7">
    <location>
        <begin position="159"/>
        <end position="177"/>
    </location>
</feature>
<dbReference type="InterPro" id="IPR053523">
    <property type="entry name" value="Oligopeptide_permease_AppC"/>
</dbReference>
<protein>
    <submittedName>
        <fullName evidence="9">Peptide ABC transporter permease</fullName>
    </submittedName>
</protein>
<gene>
    <name evidence="9" type="ORF">C0189_01395</name>
</gene>
<dbReference type="PROSITE" id="PS50928">
    <property type="entry name" value="ABC_TM1"/>
    <property type="match status" value="1"/>
</dbReference>
<feature type="transmembrane region" description="Helical" evidence="7">
    <location>
        <begin position="212"/>
        <end position="237"/>
    </location>
</feature>
<feature type="transmembrane region" description="Helical" evidence="7">
    <location>
        <begin position="133"/>
        <end position="153"/>
    </location>
</feature>
<keyword evidence="3" id="KW-1003">Cell membrane</keyword>
<dbReference type="CDD" id="cd06261">
    <property type="entry name" value="TM_PBP2"/>
    <property type="match status" value="1"/>
</dbReference>
<dbReference type="Pfam" id="PF00528">
    <property type="entry name" value="BPD_transp_1"/>
    <property type="match status" value="1"/>
</dbReference>
<dbReference type="EMBL" id="PNIL01000020">
    <property type="protein sequence ID" value="PMP68406.1"/>
    <property type="molecule type" value="Genomic_DNA"/>
</dbReference>
<evidence type="ECO:0000259" key="8">
    <source>
        <dbReference type="PROSITE" id="PS50928"/>
    </source>
</evidence>
<evidence type="ECO:0000256" key="2">
    <source>
        <dbReference type="ARBA" id="ARBA00022448"/>
    </source>
</evidence>
<dbReference type="NCBIfam" id="NF045476">
    <property type="entry name" value="Opp4C"/>
    <property type="match status" value="1"/>
</dbReference>
<evidence type="ECO:0000256" key="3">
    <source>
        <dbReference type="ARBA" id="ARBA00022475"/>
    </source>
</evidence>
<keyword evidence="4 7" id="KW-0812">Transmembrane</keyword>
<dbReference type="GO" id="GO:0005886">
    <property type="term" value="C:plasma membrane"/>
    <property type="evidence" value="ECO:0007669"/>
    <property type="project" value="UniProtKB-SubCell"/>
</dbReference>
<dbReference type="InterPro" id="IPR025966">
    <property type="entry name" value="OppC_N"/>
</dbReference>
<dbReference type="AlphaFoldDB" id="A0A2J6WFG4"/>
<feature type="transmembrane region" description="Helical" evidence="7">
    <location>
        <begin position="96"/>
        <end position="121"/>
    </location>
</feature>
<dbReference type="Proteomes" id="UP000237040">
    <property type="component" value="Unassembled WGS sequence"/>
</dbReference>
<evidence type="ECO:0000256" key="7">
    <source>
        <dbReference type="RuleBase" id="RU363032"/>
    </source>
</evidence>
<evidence type="ECO:0000256" key="4">
    <source>
        <dbReference type="ARBA" id="ARBA00022692"/>
    </source>
</evidence>
<comment type="subcellular location">
    <subcellularLocation>
        <location evidence="1 7">Cell membrane</location>
        <topology evidence="1 7">Multi-pass membrane protein</topology>
    </subcellularLocation>
</comment>
<dbReference type="Gene3D" id="1.10.3720.10">
    <property type="entry name" value="MetI-like"/>
    <property type="match status" value="1"/>
</dbReference>
<dbReference type="SUPFAM" id="SSF161098">
    <property type="entry name" value="MetI-like"/>
    <property type="match status" value="1"/>
</dbReference>
<reference evidence="9 10" key="1">
    <citation type="submission" date="2018-01" db="EMBL/GenBank/DDBJ databases">
        <title>Metagenomic assembled genomes from two thermal pools in the Uzon Caldera, Kamchatka, Russia.</title>
        <authorList>
            <person name="Wilkins L."/>
            <person name="Ettinger C."/>
        </authorList>
    </citation>
    <scope>NUCLEOTIDE SEQUENCE [LARGE SCALE GENOMIC DNA]</scope>
    <source>
        <strain evidence="9">ZAV-07</strain>
    </source>
</reference>
<organism evidence="9 10">
    <name type="scientific">Caldisericum exile</name>
    <dbReference type="NCBI Taxonomy" id="693075"/>
    <lineage>
        <taxon>Bacteria</taxon>
        <taxon>Pseudomonadati</taxon>
        <taxon>Caldisericota/Cryosericota group</taxon>
        <taxon>Caldisericota</taxon>
        <taxon>Caldisericia</taxon>
        <taxon>Caldisericales</taxon>
        <taxon>Caldisericaceae</taxon>
        <taxon>Caldisericum</taxon>
    </lineage>
</organism>
<dbReference type="PANTHER" id="PTHR43386">
    <property type="entry name" value="OLIGOPEPTIDE TRANSPORT SYSTEM PERMEASE PROTEIN APPC"/>
    <property type="match status" value="1"/>
</dbReference>
<evidence type="ECO:0000313" key="9">
    <source>
        <dbReference type="EMBL" id="PMP68406.1"/>
    </source>
</evidence>
<dbReference type="PANTHER" id="PTHR43386:SF23">
    <property type="entry name" value="ABC TRANSPORTER"/>
    <property type="match status" value="1"/>
</dbReference>
<feature type="domain" description="ABC transmembrane type-1" evidence="8">
    <location>
        <begin position="94"/>
        <end position="284"/>
    </location>
</feature>